<dbReference type="GO" id="GO:0005886">
    <property type="term" value="C:plasma membrane"/>
    <property type="evidence" value="ECO:0007669"/>
    <property type="project" value="UniProtKB-SubCell"/>
</dbReference>
<dbReference type="EMBL" id="FOTW01000011">
    <property type="protein sequence ID" value="SFM04794.1"/>
    <property type="molecule type" value="Genomic_DNA"/>
</dbReference>
<feature type="transmembrane region" description="Helical" evidence="8">
    <location>
        <begin position="168"/>
        <end position="201"/>
    </location>
</feature>
<dbReference type="GO" id="GO:0000030">
    <property type="term" value="F:mannosyltransferase activity"/>
    <property type="evidence" value="ECO:0007669"/>
    <property type="project" value="InterPro"/>
</dbReference>
<feature type="transmembrane region" description="Helical" evidence="8">
    <location>
        <begin position="114"/>
        <end position="132"/>
    </location>
</feature>
<dbReference type="PANTHER" id="PTHR33908">
    <property type="entry name" value="MANNOSYLTRANSFERASE YKCB-RELATED"/>
    <property type="match status" value="1"/>
</dbReference>
<keyword evidence="7 8" id="KW-0472">Membrane</keyword>
<evidence type="ECO:0000256" key="6">
    <source>
        <dbReference type="ARBA" id="ARBA00022989"/>
    </source>
</evidence>
<dbReference type="STRING" id="758825.SAMN02982985_02521"/>
<evidence type="ECO:0000313" key="11">
    <source>
        <dbReference type="EMBL" id="SFM04794.1"/>
    </source>
</evidence>
<protein>
    <submittedName>
        <fullName evidence="11">4-amino-4-deoxy-L-arabinose transferase</fullName>
    </submittedName>
</protein>
<evidence type="ECO:0000256" key="8">
    <source>
        <dbReference type="SAM" id="Phobius"/>
    </source>
</evidence>
<proteinExistence type="predicted"/>
<keyword evidence="3" id="KW-0328">Glycosyltransferase</keyword>
<feature type="transmembrane region" description="Helical" evidence="8">
    <location>
        <begin position="384"/>
        <end position="403"/>
    </location>
</feature>
<dbReference type="InterPro" id="IPR003342">
    <property type="entry name" value="ArnT-like_N"/>
</dbReference>
<dbReference type="Proteomes" id="UP000199470">
    <property type="component" value="Unassembled WGS sequence"/>
</dbReference>
<keyword evidence="12" id="KW-1185">Reference proteome</keyword>
<evidence type="ECO:0000256" key="2">
    <source>
        <dbReference type="ARBA" id="ARBA00022475"/>
    </source>
</evidence>
<keyword evidence="4 11" id="KW-0808">Transferase</keyword>
<evidence type="ECO:0000259" key="9">
    <source>
        <dbReference type="Pfam" id="PF02366"/>
    </source>
</evidence>
<evidence type="ECO:0000256" key="3">
    <source>
        <dbReference type="ARBA" id="ARBA00022676"/>
    </source>
</evidence>
<feature type="transmembrane region" description="Helical" evidence="8">
    <location>
        <begin position="322"/>
        <end position="338"/>
    </location>
</feature>
<dbReference type="InterPro" id="IPR050297">
    <property type="entry name" value="LipidA_mod_glycosyltrf_83"/>
</dbReference>
<comment type="subcellular location">
    <subcellularLocation>
        <location evidence="1">Cell membrane</location>
        <topology evidence="1">Multi-pass membrane protein</topology>
    </subcellularLocation>
</comment>
<feature type="transmembrane region" description="Helical" evidence="8">
    <location>
        <begin position="12"/>
        <end position="32"/>
    </location>
</feature>
<reference evidence="11 12" key="1">
    <citation type="submission" date="2016-10" db="EMBL/GenBank/DDBJ databases">
        <authorList>
            <person name="de Groot N.N."/>
        </authorList>
    </citation>
    <scope>NUCLEOTIDE SEQUENCE [LARGE SCALE GENOMIC DNA]</scope>
    <source>
        <strain evidence="11 12">ATCC 43154</strain>
    </source>
</reference>
<dbReference type="AlphaFoldDB" id="A0A1I4MNG6"/>
<feature type="transmembrane region" description="Helical" evidence="8">
    <location>
        <begin position="350"/>
        <end position="372"/>
    </location>
</feature>
<dbReference type="GO" id="GO:0016763">
    <property type="term" value="F:pentosyltransferase activity"/>
    <property type="evidence" value="ECO:0007669"/>
    <property type="project" value="TreeGrafter"/>
</dbReference>
<evidence type="ECO:0000313" key="12">
    <source>
        <dbReference type="Proteomes" id="UP000199470"/>
    </source>
</evidence>
<dbReference type="GO" id="GO:0006493">
    <property type="term" value="P:protein O-linked glycosylation"/>
    <property type="evidence" value="ECO:0007669"/>
    <property type="project" value="InterPro"/>
</dbReference>
<dbReference type="GO" id="GO:0009103">
    <property type="term" value="P:lipopolysaccharide biosynthetic process"/>
    <property type="evidence" value="ECO:0007669"/>
    <property type="project" value="UniProtKB-ARBA"/>
</dbReference>
<dbReference type="RefSeq" id="WP_093387914.1">
    <property type="nucleotide sequence ID" value="NZ_FOTW01000011.1"/>
</dbReference>
<accession>A0A1I4MNG6</accession>
<dbReference type="OrthoDB" id="9775035at2"/>
<evidence type="ECO:0000256" key="4">
    <source>
        <dbReference type="ARBA" id="ARBA00022679"/>
    </source>
</evidence>
<keyword evidence="5 8" id="KW-0812">Transmembrane</keyword>
<dbReference type="GO" id="GO:0010041">
    <property type="term" value="P:response to iron(III) ion"/>
    <property type="evidence" value="ECO:0007669"/>
    <property type="project" value="TreeGrafter"/>
</dbReference>
<feature type="transmembrane region" description="Helical" evidence="8">
    <location>
        <begin position="261"/>
        <end position="287"/>
    </location>
</feature>
<feature type="transmembrane region" description="Helical" evidence="8">
    <location>
        <begin position="299"/>
        <end position="316"/>
    </location>
</feature>
<name>A0A1I4MNG6_9BURK</name>
<dbReference type="Pfam" id="PF02366">
    <property type="entry name" value="PMT"/>
    <property type="match status" value="1"/>
</dbReference>
<keyword evidence="2" id="KW-1003">Cell membrane</keyword>
<gene>
    <name evidence="11" type="ORF">SAMN02982985_02521</name>
</gene>
<organism evidence="11 12">
    <name type="scientific">Rugamonas rubra</name>
    <dbReference type="NCBI Taxonomy" id="758825"/>
    <lineage>
        <taxon>Bacteria</taxon>
        <taxon>Pseudomonadati</taxon>
        <taxon>Pseudomonadota</taxon>
        <taxon>Betaproteobacteria</taxon>
        <taxon>Burkholderiales</taxon>
        <taxon>Oxalobacteraceae</taxon>
        <taxon>Telluria group</taxon>
        <taxon>Rugamonas</taxon>
    </lineage>
</organism>
<sequence length="552" mass="60952">MNDLYNSRKLVWSLLAAFVIVWLYVLGVRTLVPPDEGRYAEMAREMLATGDWVTTRLNGIKYFEKPPLQAWMNALSFAAFGLGDWQARLWTGLCGLGGVLLTGYAGHKVFGPRAGFYAALALGSSLFWVACGQIDSLDMGLSGMTTIALCALLLAQRDDAGAAERRNWMLVCWAGMALAVLAKGLIGLVLPGAVLVLYTLAARDWAIWARLHLVKGLLLFFAIATPWFVLVALKNPEQPHFFFIHEHFERFLLKTHHREGAWYYFFVMLIPGILPWLGVLPQSLFAALRRERSTFQPKLMLLVWAVFIFFFFSYSSSKLPGYILPIFPALALLVAVYLENASRRQRMLAAGLLVAVGLVGLAFVPGIAGMQVRHPSETALLEAYQPWVLAAALLAAGGGALALMHARHLRRDATVLTLALAGFLATQAILAGFEPYGKMRAGAALVPAIQAELSADTKIYSVSTYEQSLTFYLRRTVVLVDYWDEFTFGLKQQPELSIPTVDGFVAQWNQAAGAGVKALAIMEHDTYAELKQRGVAMRVVAEDSRRMVVANR</sequence>
<keyword evidence="6 8" id="KW-1133">Transmembrane helix</keyword>
<evidence type="ECO:0000256" key="5">
    <source>
        <dbReference type="ARBA" id="ARBA00022692"/>
    </source>
</evidence>
<feature type="transmembrane region" description="Helical" evidence="8">
    <location>
        <begin position="139"/>
        <end position="156"/>
    </location>
</feature>
<evidence type="ECO:0000256" key="7">
    <source>
        <dbReference type="ARBA" id="ARBA00023136"/>
    </source>
</evidence>
<feature type="transmembrane region" description="Helical" evidence="8">
    <location>
        <begin position="213"/>
        <end position="233"/>
    </location>
</feature>
<feature type="domain" description="ArnT-like N-terminal" evidence="9">
    <location>
        <begin position="11"/>
        <end position="236"/>
    </location>
</feature>
<dbReference type="PANTHER" id="PTHR33908:SF3">
    <property type="entry name" value="UNDECAPRENYL PHOSPHATE-ALPHA-4-AMINO-4-DEOXY-L-ARABINOSE ARABINOSYL TRANSFERASE"/>
    <property type="match status" value="1"/>
</dbReference>
<evidence type="ECO:0000256" key="1">
    <source>
        <dbReference type="ARBA" id="ARBA00004651"/>
    </source>
</evidence>
<feature type="domain" description="Aminoarabinose transferase C-terminal" evidence="10">
    <location>
        <begin position="445"/>
        <end position="551"/>
    </location>
</feature>
<dbReference type="Pfam" id="PF18583">
    <property type="entry name" value="Arnt_C"/>
    <property type="match status" value="1"/>
</dbReference>
<feature type="transmembrane region" description="Helical" evidence="8">
    <location>
        <begin position="415"/>
        <end position="433"/>
    </location>
</feature>
<dbReference type="InterPro" id="IPR040845">
    <property type="entry name" value="Arnt_C"/>
</dbReference>
<evidence type="ECO:0000259" key="10">
    <source>
        <dbReference type="Pfam" id="PF18583"/>
    </source>
</evidence>